<accession>A0ABT1IW46</accession>
<keyword evidence="1" id="KW-1133">Transmembrane helix</keyword>
<name>A0ABT1IW46_9ACTN</name>
<sequence length="109" mass="11535">MQPTHRVRRGLLPRPAEQLARLLPGLGLLAITATSIAMALWFAVSPTPQAPLTYPGCSRAGHPISDSGHRLEIASLPAAALPTPGSVGFRVARLIRCGHAALRWGHPLP</sequence>
<dbReference type="EMBL" id="JAMZDX010000002">
    <property type="protein sequence ID" value="MCP2309370.1"/>
    <property type="molecule type" value="Genomic_DNA"/>
</dbReference>
<evidence type="ECO:0000313" key="3">
    <source>
        <dbReference type="Proteomes" id="UP001206483"/>
    </source>
</evidence>
<gene>
    <name evidence="2" type="ORF">FHR36_002494</name>
</gene>
<dbReference type="Proteomes" id="UP001206483">
    <property type="component" value="Unassembled WGS sequence"/>
</dbReference>
<reference evidence="2 3" key="1">
    <citation type="submission" date="2022-06" db="EMBL/GenBank/DDBJ databases">
        <title>Sequencing the genomes of 1000 actinobacteria strains.</title>
        <authorList>
            <person name="Klenk H.-P."/>
        </authorList>
    </citation>
    <scope>NUCLEOTIDE SEQUENCE [LARGE SCALE GENOMIC DNA]</scope>
    <source>
        <strain evidence="2 3">DSM 41656</strain>
    </source>
</reference>
<evidence type="ECO:0000313" key="2">
    <source>
        <dbReference type="EMBL" id="MCP2309370.1"/>
    </source>
</evidence>
<keyword evidence="1" id="KW-0812">Transmembrane</keyword>
<comment type="caution">
    <text evidence="2">The sequence shown here is derived from an EMBL/GenBank/DDBJ whole genome shotgun (WGS) entry which is preliminary data.</text>
</comment>
<organism evidence="2 3">
    <name type="scientific">Kitasatospora paracochleata</name>
    <dbReference type="NCBI Taxonomy" id="58354"/>
    <lineage>
        <taxon>Bacteria</taxon>
        <taxon>Bacillati</taxon>
        <taxon>Actinomycetota</taxon>
        <taxon>Actinomycetes</taxon>
        <taxon>Kitasatosporales</taxon>
        <taxon>Streptomycetaceae</taxon>
        <taxon>Kitasatospora</taxon>
    </lineage>
</organism>
<keyword evidence="3" id="KW-1185">Reference proteome</keyword>
<proteinExistence type="predicted"/>
<feature type="transmembrane region" description="Helical" evidence="1">
    <location>
        <begin position="21"/>
        <end position="44"/>
    </location>
</feature>
<evidence type="ECO:0000256" key="1">
    <source>
        <dbReference type="SAM" id="Phobius"/>
    </source>
</evidence>
<keyword evidence="1" id="KW-0472">Membrane</keyword>
<protein>
    <submittedName>
        <fullName evidence="2">Uncharacterized protein</fullName>
    </submittedName>
</protein>